<proteinExistence type="predicted"/>
<sequence length="320" mass="36003">MNREATLAQRIGQLREAGRPLASDPELAADPLMQVLLRFQARQVPKVEVARQERIWQQVVRRMQRPAADRLPRVGFRRRRMIWRWALSVAMVLLAVGLGWWLSAGRKAEPVLVASAETAMQAYRAPDGSRVTLRPHSRLYQVVASETVLHYRLEGEAFFEVVPRPERRFQVEAGPVHVTVLGTRFNVRTWGGVEVFLEAGRLELQGPRGQRQVLTAGQRVRLTANGRLTAPERASAEVYLDWLQGRLTFAQQPAAQVVTELAYHFGVQITLPEPYAAQTLSGTLLLEDLEQALQDLGRVLGGHFVAVAPAHYRFEADGDR</sequence>
<gene>
    <name evidence="3" type="ORF">ENO59_03570</name>
</gene>
<name>A0A7V2AZL4_RHOMR</name>
<keyword evidence="1" id="KW-0812">Transmembrane</keyword>
<feature type="domain" description="FecR protein" evidence="2">
    <location>
        <begin position="115"/>
        <end position="200"/>
    </location>
</feature>
<dbReference type="GO" id="GO:0016989">
    <property type="term" value="F:sigma factor antagonist activity"/>
    <property type="evidence" value="ECO:0007669"/>
    <property type="project" value="TreeGrafter"/>
</dbReference>
<dbReference type="EMBL" id="DSGB01000004">
    <property type="protein sequence ID" value="HER95582.1"/>
    <property type="molecule type" value="Genomic_DNA"/>
</dbReference>
<evidence type="ECO:0000256" key="1">
    <source>
        <dbReference type="SAM" id="Phobius"/>
    </source>
</evidence>
<dbReference type="Gene3D" id="2.60.120.1440">
    <property type="match status" value="1"/>
</dbReference>
<dbReference type="Gene3D" id="3.55.50.30">
    <property type="match status" value="1"/>
</dbReference>
<keyword evidence="1" id="KW-0472">Membrane</keyword>
<evidence type="ECO:0000259" key="2">
    <source>
        <dbReference type="Pfam" id="PF04773"/>
    </source>
</evidence>
<dbReference type="AlphaFoldDB" id="A0A7V2AZL4"/>
<reference evidence="3" key="1">
    <citation type="journal article" date="2020" name="mSystems">
        <title>Genome- and Community-Level Interaction Insights into Carbon Utilization and Element Cycling Functions of Hydrothermarchaeota in Hydrothermal Sediment.</title>
        <authorList>
            <person name="Zhou Z."/>
            <person name="Liu Y."/>
            <person name="Xu W."/>
            <person name="Pan J."/>
            <person name="Luo Z.H."/>
            <person name="Li M."/>
        </authorList>
    </citation>
    <scope>NUCLEOTIDE SEQUENCE [LARGE SCALE GENOMIC DNA]</scope>
    <source>
        <strain evidence="3">SpSt-143</strain>
    </source>
</reference>
<dbReference type="PANTHER" id="PTHR30273:SF2">
    <property type="entry name" value="PROTEIN FECR"/>
    <property type="match status" value="1"/>
</dbReference>
<comment type="caution">
    <text evidence="3">The sequence shown here is derived from an EMBL/GenBank/DDBJ whole genome shotgun (WGS) entry which is preliminary data.</text>
</comment>
<feature type="transmembrane region" description="Helical" evidence="1">
    <location>
        <begin position="82"/>
        <end position="102"/>
    </location>
</feature>
<dbReference type="InterPro" id="IPR012373">
    <property type="entry name" value="Ferrdict_sens_TM"/>
</dbReference>
<dbReference type="Pfam" id="PF04773">
    <property type="entry name" value="FecR"/>
    <property type="match status" value="1"/>
</dbReference>
<dbReference type="PIRSF" id="PIRSF018266">
    <property type="entry name" value="FecR"/>
    <property type="match status" value="1"/>
</dbReference>
<dbReference type="InterPro" id="IPR006860">
    <property type="entry name" value="FecR"/>
</dbReference>
<keyword evidence="1" id="KW-1133">Transmembrane helix</keyword>
<protein>
    <submittedName>
        <fullName evidence="3">DUF4974 domain-containing protein</fullName>
    </submittedName>
</protein>
<organism evidence="3">
    <name type="scientific">Rhodothermus marinus</name>
    <name type="common">Rhodothermus obamensis</name>
    <dbReference type="NCBI Taxonomy" id="29549"/>
    <lineage>
        <taxon>Bacteria</taxon>
        <taxon>Pseudomonadati</taxon>
        <taxon>Rhodothermota</taxon>
        <taxon>Rhodothermia</taxon>
        <taxon>Rhodothermales</taxon>
        <taxon>Rhodothermaceae</taxon>
        <taxon>Rhodothermus</taxon>
    </lineage>
</organism>
<dbReference type="PANTHER" id="PTHR30273">
    <property type="entry name" value="PERIPLASMIC SIGNAL SENSOR AND SIGMA FACTOR ACTIVATOR FECR-RELATED"/>
    <property type="match status" value="1"/>
</dbReference>
<evidence type="ECO:0000313" key="3">
    <source>
        <dbReference type="EMBL" id="HER95582.1"/>
    </source>
</evidence>
<accession>A0A7V2AZL4</accession>